<protein>
    <submittedName>
        <fullName evidence="2">Uncharacterized protein</fullName>
    </submittedName>
</protein>
<evidence type="ECO:0000313" key="3">
    <source>
        <dbReference type="Proteomes" id="UP000678393"/>
    </source>
</evidence>
<keyword evidence="1" id="KW-0812">Transmembrane</keyword>
<sequence length="92" mass="10862">FTAPETQTHTLTLTQLTNEQSQHGNNNYLVDLEYAQACHDLGFGKCTPRYSWCSFLLNFLKYILYLHFRTCYVLPNCFLIFFYVPIQCSFML</sequence>
<evidence type="ECO:0000313" key="2">
    <source>
        <dbReference type="EMBL" id="CAG5125208.1"/>
    </source>
</evidence>
<accession>A0A8S3ZAI2</accession>
<name>A0A8S3ZAI2_9EUPU</name>
<proteinExistence type="predicted"/>
<dbReference type="EMBL" id="CAJHNH020001988">
    <property type="protein sequence ID" value="CAG5125208.1"/>
    <property type="molecule type" value="Genomic_DNA"/>
</dbReference>
<feature type="transmembrane region" description="Helical" evidence="1">
    <location>
        <begin position="62"/>
        <end position="84"/>
    </location>
</feature>
<gene>
    <name evidence="2" type="ORF">CUNI_LOCUS10766</name>
</gene>
<dbReference type="Proteomes" id="UP000678393">
    <property type="component" value="Unassembled WGS sequence"/>
</dbReference>
<feature type="non-terminal residue" evidence="2">
    <location>
        <position position="1"/>
    </location>
</feature>
<keyword evidence="1" id="KW-1133">Transmembrane helix</keyword>
<keyword evidence="1" id="KW-0472">Membrane</keyword>
<evidence type="ECO:0000256" key="1">
    <source>
        <dbReference type="SAM" id="Phobius"/>
    </source>
</evidence>
<dbReference type="AlphaFoldDB" id="A0A8S3ZAI2"/>
<feature type="non-terminal residue" evidence="2">
    <location>
        <position position="92"/>
    </location>
</feature>
<organism evidence="2 3">
    <name type="scientific">Candidula unifasciata</name>
    <dbReference type="NCBI Taxonomy" id="100452"/>
    <lineage>
        <taxon>Eukaryota</taxon>
        <taxon>Metazoa</taxon>
        <taxon>Spiralia</taxon>
        <taxon>Lophotrochozoa</taxon>
        <taxon>Mollusca</taxon>
        <taxon>Gastropoda</taxon>
        <taxon>Heterobranchia</taxon>
        <taxon>Euthyneura</taxon>
        <taxon>Panpulmonata</taxon>
        <taxon>Eupulmonata</taxon>
        <taxon>Stylommatophora</taxon>
        <taxon>Helicina</taxon>
        <taxon>Helicoidea</taxon>
        <taxon>Geomitridae</taxon>
        <taxon>Candidula</taxon>
    </lineage>
</organism>
<comment type="caution">
    <text evidence="2">The sequence shown here is derived from an EMBL/GenBank/DDBJ whole genome shotgun (WGS) entry which is preliminary data.</text>
</comment>
<reference evidence="2" key="1">
    <citation type="submission" date="2021-04" db="EMBL/GenBank/DDBJ databases">
        <authorList>
            <consortium name="Molecular Ecology Group"/>
        </authorList>
    </citation>
    <scope>NUCLEOTIDE SEQUENCE</scope>
</reference>
<keyword evidence="3" id="KW-1185">Reference proteome</keyword>